<comment type="caution">
    <text evidence="9">The sequence shown here is derived from an EMBL/GenBank/DDBJ whole genome shotgun (WGS) entry which is preliminary data.</text>
</comment>
<accession>A0ABW4YKV7</accession>
<keyword evidence="10" id="KW-1185">Reference proteome</keyword>
<keyword evidence="3" id="KW-0479">Metal-binding</keyword>
<evidence type="ECO:0000256" key="4">
    <source>
        <dbReference type="ARBA" id="ARBA00022898"/>
    </source>
</evidence>
<evidence type="ECO:0000256" key="3">
    <source>
        <dbReference type="ARBA" id="ARBA00022723"/>
    </source>
</evidence>
<dbReference type="Gene3D" id="1.10.260.50">
    <property type="match status" value="1"/>
</dbReference>
<dbReference type="InterPro" id="IPR020578">
    <property type="entry name" value="Aminotrans_V_PyrdxlP_BS"/>
</dbReference>
<comment type="cofactor">
    <cofactor evidence="1 7">
        <name>pyridoxal 5'-phosphate</name>
        <dbReference type="ChEBI" id="CHEBI:597326"/>
    </cofactor>
</comment>
<dbReference type="InterPro" id="IPR000192">
    <property type="entry name" value="Aminotrans_V_dom"/>
</dbReference>
<dbReference type="InterPro" id="IPR015424">
    <property type="entry name" value="PyrdxlP-dep_Trfase"/>
</dbReference>
<evidence type="ECO:0000256" key="2">
    <source>
        <dbReference type="ARBA" id="ARBA00006490"/>
    </source>
</evidence>
<dbReference type="PANTHER" id="PTHR11601">
    <property type="entry name" value="CYSTEINE DESULFURYLASE FAMILY MEMBER"/>
    <property type="match status" value="1"/>
</dbReference>
<gene>
    <name evidence="9" type="ORF">ACFSJH_10985</name>
</gene>
<dbReference type="PIRSF" id="PIRSF005572">
    <property type="entry name" value="NifS"/>
    <property type="match status" value="1"/>
</dbReference>
<evidence type="ECO:0000256" key="7">
    <source>
        <dbReference type="RuleBase" id="RU004504"/>
    </source>
</evidence>
<keyword evidence="4" id="KW-0663">Pyridoxal phosphate</keyword>
<dbReference type="EMBL" id="JBHUHO010000030">
    <property type="protein sequence ID" value="MFD2116247.1"/>
    <property type="molecule type" value="Genomic_DNA"/>
</dbReference>
<proteinExistence type="inferred from homology"/>
<comment type="similarity">
    <text evidence="2">Belongs to the class-V pyridoxal-phosphate-dependent aminotransferase family. NifS/IscS subfamily.</text>
</comment>
<dbReference type="Proteomes" id="UP001597362">
    <property type="component" value="Unassembled WGS sequence"/>
</dbReference>
<evidence type="ECO:0000259" key="8">
    <source>
        <dbReference type="Pfam" id="PF00266"/>
    </source>
</evidence>
<reference evidence="10" key="1">
    <citation type="journal article" date="2019" name="Int. J. Syst. Evol. Microbiol.">
        <title>The Global Catalogue of Microorganisms (GCM) 10K type strain sequencing project: providing services to taxonomists for standard genome sequencing and annotation.</title>
        <authorList>
            <consortium name="The Broad Institute Genomics Platform"/>
            <consortium name="The Broad Institute Genome Sequencing Center for Infectious Disease"/>
            <person name="Wu L."/>
            <person name="Ma J."/>
        </authorList>
    </citation>
    <scope>NUCLEOTIDE SEQUENCE [LARGE SCALE GENOMIC DNA]</scope>
    <source>
        <strain evidence="10">GH52</strain>
    </source>
</reference>
<evidence type="ECO:0000313" key="10">
    <source>
        <dbReference type="Proteomes" id="UP001597362"/>
    </source>
</evidence>
<name>A0ABW4YKV7_9BACL</name>
<dbReference type="InterPro" id="IPR015422">
    <property type="entry name" value="PyrdxlP-dep_Trfase_small"/>
</dbReference>
<dbReference type="InterPro" id="IPR016454">
    <property type="entry name" value="Cysteine_dSase"/>
</dbReference>
<dbReference type="PANTHER" id="PTHR11601:SF50">
    <property type="entry name" value="CYSTEINE DESULFURASE ISCS 2-RELATED"/>
    <property type="match status" value="1"/>
</dbReference>
<evidence type="ECO:0000313" key="9">
    <source>
        <dbReference type="EMBL" id="MFD2116247.1"/>
    </source>
</evidence>
<dbReference type="Pfam" id="PF00266">
    <property type="entry name" value="Aminotran_5"/>
    <property type="match status" value="1"/>
</dbReference>
<evidence type="ECO:0000256" key="1">
    <source>
        <dbReference type="ARBA" id="ARBA00001933"/>
    </source>
</evidence>
<dbReference type="Gene3D" id="3.90.1150.10">
    <property type="entry name" value="Aspartate Aminotransferase, domain 1"/>
    <property type="match status" value="1"/>
</dbReference>
<protein>
    <submittedName>
        <fullName evidence="9">Cysteine desulfurase family protein</fullName>
    </submittedName>
</protein>
<evidence type="ECO:0000256" key="5">
    <source>
        <dbReference type="ARBA" id="ARBA00023004"/>
    </source>
</evidence>
<dbReference type="Gene3D" id="3.40.640.10">
    <property type="entry name" value="Type I PLP-dependent aspartate aminotransferase-like (Major domain)"/>
    <property type="match status" value="1"/>
</dbReference>
<keyword evidence="5" id="KW-0408">Iron</keyword>
<evidence type="ECO:0000256" key="6">
    <source>
        <dbReference type="ARBA" id="ARBA00023014"/>
    </source>
</evidence>
<organism evidence="9 10">
    <name type="scientific">Paenibacillus yanchengensis</name>
    <dbReference type="NCBI Taxonomy" id="2035833"/>
    <lineage>
        <taxon>Bacteria</taxon>
        <taxon>Bacillati</taxon>
        <taxon>Bacillota</taxon>
        <taxon>Bacilli</taxon>
        <taxon>Bacillales</taxon>
        <taxon>Paenibacillaceae</taxon>
        <taxon>Paenibacillus</taxon>
    </lineage>
</organism>
<dbReference type="SUPFAM" id="SSF53383">
    <property type="entry name" value="PLP-dependent transferases"/>
    <property type="match status" value="1"/>
</dbReference>
<dbReference type="RefSeq" id="WP_377772234.1">
    <property type="nucleotide sequence ID" value="NZ_JBHUHO010000030.1"/>
</dbReference>
<keyword evidence="6" id="KW-0411">Iron-sulfur</keyword>
<dbReference type="InterPro" id="IPR015421">
    <property type="entry name" value="PyrdxlP-dep_Trfase_major"/>
</dbReference>
<feature type="domain" description="Aminotransferase class V" evidence="8">
    <location>
        <begin position="3"/>
        <end position="363"/>
    </location>
</feature>
<dbReference type="PROSITE" id="PS00595">
    <property type="entry name" value="AA_TRANSFER_CLASS_5"/>
    <property type="match status" value="1"/>
</dbReference>
<sequence length="380" mass="41846">MLYFDHAASTPPYESVIETQYEVMKQHYANPSSLHQSGVAAQKLLERARAAIAAQMRTTSGQWIFTASATLANNAAILGVAKQYRQRGNHIITTNIEHPSVFEVMQQLEKEGFNITYLPVNEAGHITAEQVNGAITKQTILVSIMHINNEIGTIQPIEEIANLLQQYPQVIFHVDAVQSIGKIDSSPEQMAIDLLTASAHKFGGPRGVGLLYKASHIQLSPIVYGGGQELGVVPGTENVPAIVATAKAMRLTLENQENKSSYKQKLRDQLRAGIMQMKELHLNGELPLAPHIVHFSYPGMKPEVVIHMLEQQGYLVATRSACSSKENTPSRIIQALGRSFESATSGIRISIGDEHTEQDIEQLLHALQQIIQELSHLERG</sequence>